<protein>
    <submittedName>
        <fullName evidence="1">Uncharacterized protein</fullName>
    </submittedName>
</protein>
<dbReference type="Proteomes" id="UP000257109">
    <property type="component" value="Unassembled WGS sequence"/>
</dbReference>
<evidence type="ECO:0000313" key="1">
    <source>
        <dbReference type="EMBL" id="RDX64071.1"/>
    </source>
</evidence>
<proteinExistence type="predicted"/>
<accession>A0A371EDF3</accession>
<dbReference type="AlphaFoldDB" id="A0A371EDF3"/>
<dbReference type="OrthoDB" id="10363952at2759"/>
<organism evidence="1 2">
    <name type="scientific">Mucuna pruriens</name>
    <name type="common">Velvet bean</name>
    <name type="synonym">Dolichos pruriens</name>
    <dbReference type="NCBI Taxonomy" id="157652"/>
    <lineage>
        <taxon>Eukaryota</taxon>
        <taxon>Viridiplantae</taxon>
        <taxon>Streptophyta</taxon>
        <taxon>Embryophyta</taxon>
        <taxon>Tracheophyta</taxon>
        <taxon>Spermatophyta</taxon>
        <taxon>Magnoliopsida</taxon>
        <taxon>eudicotyledons</taxon>
        <taxon>Gunneridae</taxon>
        <taxon>Pentapetalae</taxon>
        <taxon>rosids</taxon>
        <taxon>fabids</taxon>
        <taxon>Fabales</taxon>
        <taxon>Fabaceae</taxon>
        <taxon>Papilionoideae</taxon>
        <taxon>50 kb inversion clade</taxon>
        <taxon>NPAAA clade</taxon>
        <taxon>indigoferoid/millettioid clade</taxon>
        <taxon>Phaseoleae</taxon>
        <taxon>Mucuna</taxon>
    </lineage>
</organism>
<feature type="non-terminal residue" evidence="1">
    <location>
        <position position="1"/>
    </location>
</feature>
<reference evidence="1" key="1">
    <citation type="submission" date="2018-05" db="EMBL/GenBank/DDBJ databases">
        <title>Draft genome of Mucuna pruriens seed.</title>
        <authorList>
            <person name="Nnadi N.E."/>
            <person name="Vos R."/>
            <person name="Hasami M.H."/>
            <person name="Devisetty U.K."/>
            <person name="Aguiy J.C."/>
        </authorList>
    </citation>
    <scope>NUCLEOTIDE SEQUENCE [LARGE SCALE GENOMIC DNA]</scope>
    <source>
        <strain evidence="1">JCA_2017</strain>
    </source>
</reference>
<sequence length="162" mass="18107">MAWAKPSTKVTSIWQWNATQMCANPDHNEPFWVLHSICILLGIAKRTNINTVCQLDVILGSAPDEHWLSTPLNGYCGAGLNAGEINLKHAEHKLEDKETDQRGICKSTTCKDKVGKCPLARVTWGESFMVVLIINNLRSRVLNSSNSRRNLRNNAVFCCVDQ</sequence>
<name>A0A371EDF3_MUCPR</name>
<keyword evidence="2" id="KW-1185">Reference proteome</keyword>
<evidence type="ECO:0000313" key="2">
    <source>
        <dbReference type="Proteomes" id="UP000257109"/>
    </source>
</evidence>
<gene>
    <name evidence="1" type="ORF">CR513_57414</name>
</gene>
<comment type="caution">
    <text evidence="1">The sequence shown here is derived from an EMBL/GenBank/DDBJ whole genome shotgun (WGS) entry which is preliminary data.</text>
</comment>
<dbReference type="EMBL" id="QJKJ01014567">
    <property type="protein sequence ID" value="RDX64071.1"/>
    <property type="molecule type" value="Genomic_DNA"/>
</dbReference>